<evidence type="ECO:0000256" key="1">
    <source>
        <dbReference type="ARBA" id="ARBA00004141"/>
    </source>
</evidence>
<comment type="similarity">
    <text evidence="5">Belongs to the SAT4 family.</text>
</comment>
<sequence length="451" mass="48365">MTPENHCPGPTPSNSPAARQQRSLPARATVKMGWTYNTKDPNAPTIGPMITGVTSALTILSLVTVCLRTYCRVVILKAFGIDDWIIPVTWVAAAGFAIVTIVQTKWGLGLRHIDDLPAEDIYNFGLLQYIGAPFYISSILGFKLALLFSYLRFVPMGIYRHAVHGVITACILFHLAFLIVQINLCQPARKQWDPSVTWGTCIAGVPFYTSVASITILFDVTVMLLPFPILLKSRIQTRKKLVLLALFGLGTFITVIQIIRIQTVKRLVHYTDSAPLILWSAVENNLGLIVANVPTLAPLVKYYHEQRSSRGGSKGGNNTHGGLPSGYGGNTKTNNNSGGVGASLGYARGSRYARSRLSSRAAAGMQALGSMGGASVHDGTELGSFGAAGRCVSSNGKGNGSMDSILDSSSSGRSIDDEEAGKVDRHRDDDDGMVVVPGAISKKVEVVITRT</sequence>
<feature type="transmembrane region" description="Helical" evidence="7">
    <location>
        <begin position="88"/>
        <end position="106"/>
    </location>
</feature>
<dbReference type="PANTHER" id="PTHR33048">
    <property type="entry name" value="PTH11-LIKE INTEGRAL MEMBRANE PROTEIN (AFU_ORTHOLOGUE AFUA_5G11245)"/>
    <property type="match status" value="1"/>
</dbReference>
<comment type="subcellular location">
    <subcellularLocation>
        <location evidence="1">Membrane</location>
        <topology evidence="1">Multi-pass membrane protein</topology>
    </subcellularLocation>
</comment>
<keyword evidence="4 7" id="KW-0472">Membrane</keyword>
<dbReference type="InterPro" id="IPR049326">
    <property type="entry name" value="Rhodopsin_dom_fungi"/>
</dbReference>
<evidence type="ECO:0000256" key="2">
    <source>
        <dbReference type="ARBA" id="ARBA00022692"/>
    </source>
</evidence>
<protein>
    <recommendedName>
        <fullName evidence="8">Rhodopsin domain-containing protein</fullName>
    </recommendedName>
</protein>
<gene>
    <name evidence="9" type="ORF">B0T15DRAFT_523958</name>
</gene>
<evidence type="ECO:0000256" key="6">
    <source>
        <dbReference type="SAM" id="MobiDB-lite"/>
    </source>
</evidence>
<evidence type="ECO:0000256" key="3">
    <source>
        <dbReference type="ARBA" id="ARBA00022989"/>
    </source>
</evidence>
<feature type="compositionally biased region" description="Polar residues" evidence="6">
    <location>
        <begin position="12"/>
        <end position="22"/>
    </location>
</feature>
<feature type="transmembrane region" description="Helical" evidence="7">
    <location>
        <begin position="163"/>
        <end position="184"/>
    </location>
</feature>
<evidence type="ECO:0000256" key="5">
    <source>
        <dbReference type="ARBA" id="ARBA00038359"/>
    </source>
</evidence>
<comment type="caution">
    <text evidence="9">The sequence shown here is derived from an EMBL/GenBank/DDBJ whole genome shotgun (WGS) entry which is preliminary data.</text>
</comment>
<feature type="domain" description="Rhodopsin" evidence="8">
    <location>
        <begin position="67"/>
        <end position="301"/>
    </location>
</feature>
<dbReference type="RefSeq" id="XP_062724032.1">
    <property type="nucleotide sequence ID" value="XM_062868729.1"/>
</dbReference>
<feature type="region of interest" description="Disordered" evidence="6">
    <location>
        <begin position="1"/>
        <end position="22"/>
    </location>
</feature>
<feature type="region of interest" description="Disordered" evidence="6">
    <location>
        <begin position="396"/>
        <end position="432"/>
    </location>
</feature>
<proteinExistence type="inferred from homology"/>
<feature type="compositionally biased region" description="Gly residues" evidence="6">
    <location>
        <begin position="312"/>
        <end position="329"/>
    </location>
</feature>
<feature type="transmembrane region" description="Helical" evidence="7">
    <location>
        <begin position="46"/>
        <end position="67"/>
    </location>
</feature>
<evidence type="ECO:0000313" key="9">
    <source>
        <dbReference type="EMBL" id="KAK3308252.1"/>
    </source>
</evidence>
<dbReference type="Proteomes" id="UP001273166">
    <property type="component" value="Unassembled WGS sequence"/>
</dbReference>
<evidence type="ECO:0000256" key="7">
    <source>
        <dbReference type="SAM" id="Phobius"/>
    </source>
</evidence>
<dbReference type="GeneID" id="87887558"/>
<dbReference type="Pfam" id="PF20684">
    <property type="entry name" value="Fung_rhodopsin"/>
    <property type="match status" value="1"/>
</dbReference>
<feature type="transmembrane region" description="Helical" evidence="7">
    <location>
        <begin position="241"/>
        <end position="259"/>
    </location>
</feature>
<feature type="compositionally biased region" description="Basic and acidic residues" evidence="6">
    <location>
        <begin position="420"/>
        <end position="429"/>
    </location>
</feature>
<name>A0AAJ0M425_9PEZI</name>
<evidence type="ECO:0000313" key="10">
    <source>
        <dbReference type="Proteomes" id="UP001273166"/>
    </source>
</evidence>
<accession>A0AAJ0M425</accession>
<keyword evidence="2 7" id="KW-0812">Transmembrane</keyword>
<feature type="transmembrane region" description="Helical" evidence="7">
    <location>
        <begin position="126"/>
        <end position="151"/>
    </location>
</feature>
<dbReference type="GO" id="GO:0016020">
    <property type="term" value="C:membrane"/>
    <property type="evidence" value="ECO:0007669"/>
    <property type="project" value="UniProtKB-SubCell"/>
</dbReference>
<keyword evidence="3 7" id="KW-1133">Transmembrane helix</keyword>
<feature type="region of interest" description="Disordered" evidence="6">
    <location>
        <begin position="307"/>
        <end position="334"/>
    </location>
</feature>
<dbReference type="InterPro" id="IPR052337">
    <property type="entry name" value="SAT4-like"/>
</dbReference>
<feature type="compositionally biased region" description="Low complexity" evidence="6">
    <location>
        <begin position="400"/>
        <end position="413"/>
    </location>
</feature>
<evidence type="ECO:0000256" key="4">
    <source>
        <dbReference type="ARBA" id="ARBA00023136"/>
    </source>
</evidence>
<dbReference type="EMBL" id="JAUDZG010000002">
    <property type="protein sequence ID" value="KAK3308252.1"/>
    <property type="molecule type" value="Genomic_DNA"/>
</dbReference>
<keyword evidence="10" id="KW-1185">Reference proteome</keyword>
<feature type="transmembrane region" description="Helical" evidence="7">
    <location>
        <begin position="196"/>
        <end position="229"/>
    </location>
</feature>
<dbReference type="AlphaFoldDB" id="A0AAJ0M425"/>
<dbReference type="PANTHER" id="PTHR33048:SF64">
    <property type="entry name" value="INTEGRAL MEMBRANE PROTEIN"/>
    <property type="match status" value="1"/>
</dbReference>
<organism evidence="9 10">
    <name type="scientific">Chaetomium strumarium</name>
    <dbReference type="NCBI Taxonomy" id="1170767"/>
    <lineage>
        <taxon>Eukaryota</taxon>
        <taxon>Fungi</taxon>
        <taxon>Dikarya</taxon>
        <taxon>Ascomycota</taxon>
        <taxon>Pezizomycotina</taxon>
        <taxon>Sordariomycetes</taxon>
        <taxon>Sordariomycetidae</taxon>
        <taxon>Sordariales</taxon>
        <taxon>Chaetomiaceae</taxon>
        <taxon>Chaetomium</taxon>
    </lineage>
</organism>
<evidence type="ECO:0000259" key="8">
    <source>
        <dbReference type="Pfam" id="PF20684"/>
    </source>
</evidence>
<reference evidence="9" key="1">
    <citation type="journal article" date="2023" name="Mol. Phylogenet. Evol.">
        <title>Genome-scale phylogeny and comparative genomics of the fungal order Sordariales.</title>
        <authorList>
            <person name="Hensen N."/>
            <person name="Bonometti L."/>
            <person name="Westerberg I."/>
            <person name="Brannstrom I.O."/>
            <person name="Guillou S."/>
            <person name="Cros-Aarteil S."/>
            <person name="Calhoun S."/>
            <person name="Haridas S."/>
            <person name="Kuo A."/>
            <person name="Mondo S."/>
            <person name="Pangilinan J."/>
            <person name="Riley R."/>
            <person name="LaButti K."/>
            <person name="Andreopoulos B."/>
            <person name="Lipzen A."/>
            <person name="Chen C."/>
            <person name="Yan M."/>
            <person name="Daum C."/>
            <person name="Ng V."/>
            <person name="Clum A."/>
            <person name="Steindorff A."/>
            <person name="Ohm R.A."/>
            <person name="Martin F."/>
            <person name="Silar P."/>
            <person name="Natvig D.O."/>
            <person name="Lalanne C."/>
            <person name="Gautier V."/>
            <person name="Ament-Velasquez S.L."/>
            <person name="Kruys A."/>
            <person name="Hutchinson M.I."/>
            <person name="Powell A.J."/>
            <person name="Barry K."/>
            <person name="Miller A.N."/>
            <person name="Grigoriev I.V."/>
            <person name="Debuchy R."/>
            <person name="Gladieux P."/>
            <person name="Hiltunen Thoren M."/>
            <person name="Johannesson H."/>
        </authorList>
    </citation>
    <scope>NUCLEOTIDE SEQUENCE</scope>
    <source>
        <strain evidence="9">CBS 333.67</strain>
    </source>
</reference>
<reference evidence="9" key="2">
    <citation type="submission" date="2023-06" db="EMBL/GenBank/DDBJ databases">
        <authorList>
            <consortium name="Lawrence Berkeley National Laboratory"/>
            <person name="Mondo S.J."/>
            <person name="Hensen N."/>
            <person name="Bonometti L."/>
            <person name="Westerberg I."/>
            <person name="Brannstrom I.O."/>
            <person name="Guillou S."/>
            <person name="Cros-Aarteil S."/>
            <person name="Calhoun S."/>
            <person name="Haridas S."/>
            <person name="Kuo A."/>
            <person name="Pangilinan J."/>
            <person name="Riley R."/>
            <person name="Labutti K."/>
            <person name="Andreopoulos B."/>
            <person name="Lipzen A."/>
            <person name="Chen C."/>
            <person name="Yanf M."/>
            <person name="Daum C."/>
            <person name="Ng V."/>
            <person name="Clum A."/>
            <person name="Steindorff A."/>
            <person name="Ohm R."/>
            <person name="Martin F."/>
            <person name="Silar P."/>
            <person name="Natvig D."/>
            <person name="Lalanne C."/>
            <person name="Gautier V."/>
            <person name="Ament-Velasquez S.L."/>
            <person name="Kruys A."/>
            <person name="Hutchinson M.I."/>
            <person name="Powell A.J."/>
            <person name="Barry K."/>
            <person name="Miller A.N."/>
            <person name="Grigoriev I.V."/>
            <person name="Debuchy R."/>
            <person name="Gladieux P."/>
            <person name="Thoren M.H."/>
            <person name="Johannesson H."/>
        </authorList>
    </citation>
    <scope>NUCLEOTIDE SEQUENCE</scope>
    <source>
        <strain evidence="9">CBS 333.67</strain>
    </source>
</reference>